<name>A0A8X8IHN8_9BACT</name>
<evidence type="ECO:0000256" key="2">
    <source>
        <dbReference type="ARBA" id="ARBA00023015"/>
    </source>
</evidence>
<keyword evidence="2" id="KW-0805">Transcription regulation</keyword>
<evidence type="ECO:0000256" key="5">
    <source>
        <dbReference type="PROSITE-ProRule" id="PRU00169"/>
    </source>
</evidence>
<keyword evidence="1 5" id="KW-0597">Phosphoprotein</keyword>
<accession>A0A8X8IHN8</accession>
<feature type="domain" description="Response regulatory" evidence="7">
    <location>
        <begin position="10"/>
        <end position="126"/>
    </location>
</feature>
<gene>
    <name evidence="8" type="ORF">SAMN05444410_11559</name>
</gene>
<dbReference type="GO" id="GO:0006355">
    <property type="term" value="P:regulation of DNA-templated transcription"/>
    <property type="evidence" value="ECO:0007669"/>
    <property type="project" value="InterPro"/>
</dbReference>
<sequence>MKAVASKRIQLLIADDHRVLLDGLVSLLRTEPNFEIAATAENGEQVIDWLNKTEVDVCLIDISMPRPDGMELTRWIQQHKPQIKILILTTHDEEEIIAEMVQAGIAGYLLKSCTRHELVEGINRVMSGQFFFSEAVSNRIIDSYKEQKKETAEEPVTFTEREKEIVQLLAKEYTNEKIAQTLHISYRTVETHRKNMMLKTKARNLAGLLRFASNQGLIRL</sequence>
<evidence type="ECO:0000313" key="8">
    <source>
        <dbReference type="EMBL" id="SDX41529.1"/>
    </source>
</evidence>
<dbReference type="CDD" id="cd17535">
    <property type="entry name" value="REC_NarL-like"/>
    <property type="match status" value="1"/>
</dbReference>
<dbReference type="PANTHER" id="PTHR43214">
    <property type="entry name" value="TWO-COMPONENT RESPONSE REGULATOR"/>
    <property type="match status" value="1"/>
</dbReference>
<dbReference type="InterPro" id="IPR016032">
    <property type="entry name" value="Sig_transdc_resp-reg_C-effctor"/>
</dbReference>
<dbReference type="Pfam" id="PF00196">
    <property type="entry name" value="GerE"/>
    <property type="match status" value="1"/>
</dbReference>
<dbReference type="InterPro" id="IPR039420">
    <property type="entry name" value="WalR-like"/>
</dbReference>
<dbReference type="InterPro" id="IPR011006">
    <property type="entry name" value="CheY-like_superfamily"/>
</dbReference>
<dbReference type="PROSITE" id="PS50043">
    <property type="entry name" value="HTH_LUXR_2"/>
    <property type="match status" value="1"/>
</dbReference>
<dbReference type="InterPro" id="IPR058245">
    <property type="entry name" value="NreC/VraR/RcsB-like_REC"/>
</dbReference>
<dbReference type="GO" id="GO:0000160">
    <property type="term" value="P:phosphorelay signal transduction system"/>
    <property type="evidence" value="ECO:0007669"/>
    <property type="project" value="InterPro"/>
</dbReference>
<dbReference type="EMBL" id="FNNO01000015">
    <property type="protein sequence ID" value="SDX41529.1"/>
    <property type="molecule type" value="Genomic_DNA"/>
</dbReference>
<dbReference type="PROSITE" id="PS50110">
    <property type="entry name" value="RESPONSE_REGULATORY"/>
    <property type="match status" value="1"/>
</dbReference>
<dbReference type="PRINTS" id="PR00038">
    <property type="entry name" value="HTHLUXR"/>
</dbReference>
<keyword evidence="4" id="KW-0804">Transcription</keyword>
<dbReference type="RefSeq" id="WP_092725964.1">
    <property type="nucleotide sequence ID" value="NZ_FNNO01000015.1"/>
</dbReference>
<keyword evidence="3 8" id="KW-0238">DNA-binding</keyword>
<dbReference type="SUPFAM" id="SSF52172">
    <property type="entry name" value="CheY-like"/>
    <property type="match status" value="1"/>
</dbReference>
<feature type="modified residue" description="4-aspartylphosphate" evidence="5">
    <location>
        <position position="61"/>
    </location>
</feature>
<dbReference type="InterPro" id="IPR001789">
    <property type="entry name" value="Sig_transdc_resp-reg_receiver"/>
</dbReference>
<evidence type="ECO:0000256" key="4">
    <source>
        <dbReference type="ARBA" id="ARBA00023163"/>
    </source>
</evidence>
<dbReference type="CDD" id="cd06170">
    <property type="entry name" value="LuxR_C_like"/>
    <property type="match status" value="1"/>
</dbReference>
<dbReference type="Proteomes" id="UP000198711">
    <property type="component" value="Unassembled WGS sequence"/>
</dbReference>
<feature type="domain" description="HTH luxR-type" evidence="6">
    <location>
        <begin position="151"/>
        <end position="216"/>
    </location>
</feature>
<evidence type="ECO:0000259" key="7">
    <source>
        <dbReference type="PROSITE" id="PS50110"/>
    </source>
</evidence>
<organism evidence="8 9">
    <name type="scientific">Hydrobacter penzbergensis</name>
    <dbReference type="NCBI Taxonomy" id="1235997"/>
    <lineage>
        <taxon>Bacteria</taxon>
        <taxon>Pseudomonadati</taxon>
        <taxon>Bacteroidota</taxon>
        <taxon>Chitinophagia</taxon>
        <taxon>Chitinophagales</taxon>
        <taxon>Chitinophagaceae</taxon>
        <taxon>Hydrobacter</taxon>
    </lineage>
</organism>
<proteinExistence type="predicted"/>
<dbReference type="PANTHER" id="PTHR43214:SF41">
    <property type="entry name" value="NITRATE_NITRITE RESPONSE REGULATOR PROTEIN NARP"/>
    <property type="match status" value="1"/>
</dbReference>
<reference evidence="8 9" key="1">
    <citation type="submission" date="2016-10" db="EMBL/GenBank/DDBJ databases">
        <authorList>
            <person name="Varghese N."/>
            <person name="Submissions S."/>
        </authorList>
    </citation>
    <scope>NUCLEOTIDE SEQUENCE [LARGE SCALE GENOMIC DNA]</scope>
    <source>
        <strain evidence="8 9">DSM 25353</strain>
    </source>
</reference>
<protein>
    <submittedName>
        <fullName evidence="8">DNA-binding response regulator, NarL/FixJ family, contains REC and HTH domains</fullName>
    </submittedName>
</protein>
<dbReference type="SUPFAM" id="SSF46894">
    <property type="entry name" value="C-terminal effector domain of the bipartite response regulators"/>
    <property type="match status" value="1"/>
</dbReference>
<dbReference type="SMART" id="SM00448">
    <property type="entry name" value="REC"/>
    <property type="match status" value="1"/>
</dbReference>
<keyword evidence="9" id="KW-1185">Reference proteome</keyword>
<dbReference type="Gene3D" id="3.40.50.2300">
    <property type="match status" value="1"/>
</dbReference>
<dbReference type="AlphaFoldDB" id="A0A8X8IHN8"/>
<comment type="caution">
    <text evidence="8">The sequence shown here is derived from an EMBL/GenBank/DDBJ whole genome shotgun (WGS) entry which is preliminary data.</text>
</comment>
<evidence type="ECO:0000256" key="1">
    <source>
        <dbReference type="ARBA" id="ARBA00022553"/>
    </source>
</evidence>
<dbReference type="InterPro" id="IPR000792">
    <property type="entry name" value="Tscrpt_reg_LuxR_C"/>
</dbReference>
<evidence type="ECO:0000313" key="9">
    <source>
        <dbReference type="Proteomes" id="UP000198711"/>
    </source>
</evidence>
<evidence type="ECO:0000259" key="6">
    <source>
        <dbReference type="PROSITE" id="PS50043"/>
    </source>
</evidence>
<dbReference type="GO" id="GO:0003677">
    <property type="term" value="F:DNA binding"/>
    <property type="evidence" value="ECO:0007669"/>
    <property type="project" value="UniProtKB-KW"/>
</dbReference>
<dbReference type="SMART" id="SM00421">
    <property type="entry name" value="HTH_LUXR"/>
    <property type="match status" value="1"/>
</dbReference>
<evidence type="ECO:0000256" key="3">
    <source>
        <dbReference type="ARBA" id="ARBA00023125"/>
    </source>
</evidence>
<dbReference type="Pfam" id="PF00072">
    <property type="entry name" value="Response_reg"/>
    <property type="match status" value="1"/>
</dbReference>